<accession>A0AAU8AWA8</accession>
<protein>
    <recommendedName>
        <fullName evidence="1">DUF7841 domain-containing protein</fullName>
    </recommendedName>
</protein>
<dbReference type="InterPro" id="IPR057163">
    <property type="entry name" value="DUF7841"/>
</dbReference>
<name>A0AAU8AWA8_9CAUD</name>
<evidence type="ECO:0000313" key="2">
    <source>
        <dbReference type="EMBL" id="XCD03630.1"/>
    </source>
</evidence>
<organism evidence="2">
    <name type="scientific">Dulem virus 40</name>
    <dbReference type="NCBI Taxonomy" id="3145758"/>
    <lineage>
        <taxon>Viruses</taxon>
        <taxon>Duplodnaviria</taxon>
        <taxon>Heunggongvirae</taxon>
        <taxon>Uroviricota</taxon>
        <taxon>Caudoviricetes</taxon>
    </lineage>
</organism>
<proteinExistence type="predicted"/>
<evidence type="ECO:0000259" key="1">
    <source>
        <dbReference type="Pfam" id="PF25223"/>
    </source>
</evidence>
<dbReference type="Pfam" id="PF25223">
    <property type="entry name" value="DUF7841"/>
    <property type="match status" value="1"/>
</dbReference>
<reference evidence="2" key="1">
    <citation type="submission" date="2024-03" db="EMBL/GenBank/DDBJ databases">
        <title>Diverse circular DNA viruses in blood, oral, and fecal samples of captive lemurs.</title>
        <authorList>
            <person name="Paietta E.N."/>
            <person name="Kraberger S."/>
            <person name="Lund M.C."/>
            <person name="Custer J.M."/>
            <person name="Vargas K.M."/>
            <person name="Ehmke E.E."/>
            <person name="Yoder A.D."/>
            <person name="Varsani A."/>
        </authorList>
    </citation>
    <scope>NUCLEOTIDE SEQUENCE</scope>
    <source>
        <strain evidence="2">Duke_21_1</strain>
    </source>
</reference>
<sequence length="139" mass="16390">MATPLDIYDATPKEMRAYLRNWGDHFNKKAVECAISGMKRLNKATGKADPIEMVKKEQIEELMQKYNLKLEHNEGYDFVYYYHQGMTDLFKSSVPDEQHLCQYVYDRIEDIDMPGGNALRHWIADQDKKGKGIYWEDFL</sequence>
<dbReference type="EMBL" id="PP511379">
    <property type="protein sequence ID" value="XCD03630.1"/>
    <property type="molecule type" value="Genomic_DNA"/>
</dbReference>
<feature type="domain" description="DUF7841" evidence="1">
    <location>
        <begin position="12"/>
        <end position="138"/>
    </location>
</feature>